<evidence type="ECO:0000313" key="1">
    <source>
        <dbReference type="EMBL" id="BAQ17043.1"/>
    </source>
</evidence>
<dbReference type="HOGENOM" id="CLU_3009071_0_0_5"/>
<evidence type="ECO:0000313" key="2">
    <source>
        <dbReference type="Proteomes" id="UP000031643"/>
    </source>
</evidence>
<protein>
    <submittedName>
        <fullName evidence="1">Uncharacterized protein</fullName>
    </submittedName>
</protein>
<organism evidence="1 2">
    <name type="scientific">Methyloceanibacter caenitepidi</name>
    <dbReference type="NCBI Taxonomy" id="1384459"/>
    <lineage>
        <taxon>Bacteria</taxon>
        <taxon>Pseudomonadati</taxon>
        <taxon>Pseudomonadota</taxon>
        <taxon>Alphaproteobacteria</taxon>
        <taxon>Hyphomicrobiales</taxon>
        <taxon>Hyphomicrobiaceae</taxon>
        <taxon>Methyloceanibacter</taxon>
    </lineage>
</organism>
<proteinExistence type="predicted"/>
<dbReference type="Proteomes" id="UP000031643">
    <property type="component" value="Chromosome"/>
</dbReference>
<reference evidence="1 2" key="1">
    <citation type="submission" date="2014-09" db="EMBL/GenBank/DDBJ databases">
        <title>Genome sequencing of Methyloceanibacter caenitepidi Gela4.</title>
        <authorList>
            <person name="Takeuchi M."/>
            <person name="Susumu S."/>
            <person name="Kamagata Y."/>
            <person name="Oshima K."/>
            <person name="Hattori M."/>
            <person name="Iwasaki W."/>
        </authorList>
    </citation>
    <scope>NUCLEOTIDE SEQUENCE [LARGE SCALE GENOMIC DNA]</scope>
    <source>
        <strain evidence="1 2">Gela4</strain>
    </source>
</reference>
<keyword evidence="2" id="KW-1185">Reference proteome</keyword>
<dbReference type="AlphaFoldDB" id="A0A0A8K255"/>
<dbReference type="EMBL" id="AP014648">
    <property type="protein sequence ID" value="BAQ17043.1"/>
    <property type="molecule type" value="Genomic_DNA"/>
</dbReference>
<dbReference type="KEGG" id="mcg:GL4_1588"/>
<gene>
    <name evidence="1" type="ORF">GL4_1588</name>
</gene>
<name>A0A0A8K255_9HYPH</name>
<sequence length="56" mass="6795">MFDISLVSFTIQVWPVFMPFSTYKKRIRLSRVCVTQWNFGFLKRTTLESEHSDTRY</sequence>
<accession>A0A0A8K255</accession>